<sequence>MVSIYGALRVNKVCILKTLVLEAIAATISFKSMSGNKEGVWNPVPVGVFDKANGSFAEPRVEKMVSR</sequence>
<name>A0A498MN84_LABRO</name>
<dbReference type="EMBL" id="QBIY01012596">
    <property type="protein sequence ID" value="RXN22331.1"/>
    <property type="molecule type" value="Genomic_DNA"/>
</dbReference>
<keyword evidence="2" id="KW-1185">Reference proteome</keyword>
<gene>
    <name evidence="1" type="ORF">ROHU_023547</name>
</gene>
<reference evidence="1 2" key="1">
    <citation type="submission" date="2018-03" db="EMBL/GenBank/DDBJ databases">
        <title>Draft genome sequence of Rohu Carp (Labeo rohita).</title>
        <authorList>
            <person name="Das P."/>
            <person name="Kushwaha B."/>
            <person name="Joshi C.G."/>
            <person name="Kumar D."/>
            <person name="Nagpure N.S."/>
            <person name="Sahoo L."/>
            <person name="Das S.P."/>
            <person name="Bit A."/>
            <person name="Patnaik S."/>
            <person name="Meher P.K."/>
            <person name="Jayasankar P."/>
            <person name="Koringa P.G."/>
            <person name="Patel N.V."/>
            <person name="Hinsu A.T."/>
            <person name="Kumar R."/>
            <person name="Pandey M."/>
            <person name="Agarwal S."/>
            <person name="Srivastava S."/>
            <person name="Singh M."/>
            <person name="Iquebal M.A."/>
            <person name="Jaiswal S."/>
            <person name="Angadi U.B."/>
            <person name="Kumar N."/>
            <person name="Raza M."/>
            <person name="Shah T.M."/>
            <person name="Rai A."/>
            <person name="Jena J.K."/>
        </authorList>
    </citation>
    <scope>NUCLEOTIDE SEQUENCE [LARGE SCALE GENOMIC DNA]</scope>
    <source>
        <strain evidence="1">DASCIFA01</strain>
        <tissue evidence="1">Testis</tissue>
    </source>
</reference>
<evidence type="ECO:0000313" key="1">
    <source>
        <dbReference type="EMBL" id="RXN22331.1"/>
    </source>
</evidence>
<evidence type="ECO:0000313" key="2">
    <source>
        <dbReference type="Proteomes" id="UP000290572"/>
    </source>
</evidence>
<organism evidence="1 2">
    <name type="scientific">Labeo rohita</name>
    <name type="common">Indian major carp</name>
    <name type="synonym">Cyprinus rohita</name>
    <dbReference type="NCBI Taxonomy" id="84645"/>
    <lineage>
        <taxon>Eukaryota</taxon>
        <taxon>Metazoa</taxon>
        <taxon>Chordata</taxon>
        <taxon>Craniata</taxon>
        <taxon>Vertebrata</taxon>
        <taxon>Euteleostomi</taxon>
        <taxon>Actinopterygii</taxon>
        <taxon>Neopterygii</taxon>
        <taxon>Teleostei</taxon>
        <taxon>Ostariophysi</taxon>
        <taxon>Cypriniformes</taxon>
        <taxon>Cyprinidae</taxon>
        <taxon>Labeoninae</taxon>
        <taxon>Labeonini</taxon>
        <taxon>Labeo</taxon>
    </lineage>
</organism>
<protein>
    <submittedName>
        <fullName evidence="1">Uncharacterized protein</fullName>
    </submittedName>
</protein>
<dbReference type="AlphaFoldDB" id="A0A498MN84"/>
<comment type="caution">
    <text evidence="1">The sequence shown here is derived from an EMBL/GenBank/DDBJ whole genome shotgun (WGS) entry which is preliminary data.</text>
</comment>
<dbReference type="Proteomes" id="UP000290572">
    <property type="component" value="Unassembled WGS sequence"/>
</dbReference>
<accession>A0A498MN84</accession>
<proteinExistence type="predicted"/>